<dbReference type="InterPro" id="IPR050351">
    <property type="entry name" value="BphY/WalK/GraS-like"/>
</dbReference>
<evidence type="ECO:0000256" key="8">
    <source>
        <dbReference type="ARBA" id="ARBA00022840"/>
    </source>
</evidence>
<accession>E1JTZ1</accession>
<dbReference type="eggNOG" id="COG2203">
    <property type="taxonomic scope" value="Bacteria"/>
</dbReference>
<comment type="catalytic activity">
    <reaction evidence="1">
        <text>ATP + protein L-histidine = ADP + protein N-phospho-L-histidine.</text>
        <dbReference type="EC" id="2.7.13.3"/>
    </reaction>
</comment>
<dbReference type="Proteomes" id="UP000006250">
    <property type="component" value="Unassembled WGS sequence"/>
</dbReference>
<gene>
    <name evidence="13" type="ORF">DesfrDRAFT_1090</name>
</gene>
<dbReference type="PANTHER" id="PTHR42878">
    <property type="entry name" value="TWO-COMPONENT HISTIDINE KINASE"/>
    <property type="match status" value="1"/>
</dbReference>
<keyword evidence="14" id="KW-1185">Reference proteome</keyword>
<evidence type="ECO:0000256" key="6">
    <source>
        <dbReference type="ARBA" id="ARBA00022741"/>
    </source>
</evidence>
<dbReference type="EC" id="2.7.13.3" evidence="3"/>
<dbReference type="NCBIfam" id="TIGR00229">
    <property type="entry name" value="sensory_box"/>
    <property type="match status" value="1"/>
</dbReference>
<dbReference type="Gene3D" id="3.30.450.40">
    <property type="match status" value="1"/>
</dbReference>
<dbReference type="InterPro" id="IPR003018">
    <property type="entry name" value="GAF"/>
</dbReference>
<dbReference type="SMART" id="SM00387">
    <property type="entry name" value="HATPase_c"/>
    <property type="match status" value="1"/>
</dbReference>
<dbReference type="SUPFAM" id="SSF55874">
    <property type="entry name" value="ATPase domain of HSP90 chaperone/DNA topoisomerase II/histidine kinase"/>
    <property type="match status" value="1"/>
</dbReference>
<name>E1JTZ1_SOLFR</name>
<dbReference type="GO" id="GO:0005524">
    <property type="term" value="F:ATP binding"/>
    <property type="evidence" value="ECO:0007669"/>
    <property type="project" value="UniProtKB-KW"/>
</dbReference>
<evidence type="ECO:0000313" key="13">
    <source>
        <dbReference type="EMBL" id="EFL52270.1"/>
    </source>
</evidence>
<evidence type="ECO:0000256" key="5">
    <source>
        <dbReference type="ARBA" id="ARBA00022692"/>
    </source>
</evidence>
<reference evidence="13 14" key="1">
    <citation type="submission" date="2010-08" db="EMBL/GenBank/DDBJ databases">
        <title>The draft genome of Desulfovibrio fructosovorans JJ.</title>
        <authorList>
            <consortium name="US DOE Joint Genome Institute (JGI-PGF)"/>
            <person name="Lucas S."/>
            <person name="Copeland A."/>
            <person name="Lapidus A."/>
            <person name="Cheng J.-F."/>
            <person name="Bruce D."/>
            <person name="Goodwin L."/>
            <person name="Pitluck S."/>
            <person name="Land M.L."/>
            <person name="Hauser L."/>
            <person name="Chang Y.-J."/>
            <person name="Jeffries C."/>
            <person name="Wall J.D."/>
            <person name="Stahl D.A."/>
            <person name="Arkin A.P."/>
            <person name="Dehal P."/>
            <person name="Stolyar S.M."/>
            <person name="Hazen T.C."/>
            <person name="Woyke T.J."/>
        </authorList>
    </citation>
    <scope>NUCLEOTIDE SEQUENCE [LARGE SCALE GENOMIC DNA]</scope>
    <source>
        <strain evidence="13 14">JJ</strain>
    </source>
</reference>
<dbReference type="CDD" id="cd00082">
    <property type="entry name" value="HisKA"/>
    <property type="match status" value="1"/>
</dbReference>
<dbReference type="SUPFAM" id="SSF55781">
    <property type="entry name" value="GAF domain-like"/>
    <property type="match status" value="1"/>
</dbReference>
<dbReference type="InterPro" id="IPR003661">
    <property type="entry name" value="HisK_dim/P_dom"/>
</dbReference>
<evidence type="ECO:0000256" key="9">
    <source>
        <dbReference type="ARBA" id="ARBA00022989"/>
    </source>
</evidence>
<dbReference type="Gene3D" id="3.30.450.20">
    <property type="entry name" value="PAS domain"/>
    <property type="match status" value="1"/>
</dbReference>
<dbReference type="InterPro" id="IPR036890">
    <property type="entry name" value="HATPase_C_sf"/>
</dbReference>
<dbReference type="eggNOG" id="COG4251">
    <property type="taxonomic scope" value="Bacteria"/>
</dbReference>
<dbReference type="EMBL" id="AECZ01000005">
    <property type="protein sequence ID" value="EFL52270.1"/>
    <property type="molecule type" value="Genomic_DNA"/>
</dbReference>
<comment type="subcellular location">
    <subcellularLocation>
        <location evidence="2">Membrane</location>
        <topology evidence="2">Multi-pass membrane protein</topology>
    </subcellularLocation>
</comment>
<keyword evidence="10" id="KW-0902">Two-component regulatory system</keyword>
<dbReference type="InterPro" id="IPR003594">
    <property type="entry name" value="HATPase_dom"/>
</dbReference>
<keyword evidence="9" id="KW-1133">Transmembrane helix</keyword>
<dbReference type="CDD" id="cd00075">
    <property type="entry name" value="HATPase"/>
    <property type="match status" value="1"/>
</dbReference>
<feature type="domain" description="Histidine kinase" evidence="12">
    <location>
        <begin position="325"/>
        <end position="540"/>
    </location>
</feature>
<dbReference type="InterPro" id="IPR029016">
    <property type="entry name" value="GAF-like_dom_sf"/>
</dbReference>
<dbReference type="InterPro" id="IPR000014">
    <property type="entry name" value="PAS"/>
</dbReference>
<evidence type="ECO:0000256" key="10">
    <source>
        <dbReference type="ARBA" id="ARBA00023012"/>
    </source>
</evidence>
<dbReference type="GO" id="GO:0000155">
    <property type="term" value="F:phosphorelay sensor kinase activity"/>
    <property type="evidence" value="ECO:0007669"/>
    <property type="project" value="InterPro"/>
</dbReference>
<dbReference type="Gene3D" id="3.30.565.10">
    <property type="entry name" value="Histidine kinase-like ATPase, C-terminal domain"/>
    <property type="match status" value="1"/>
</dbReference>
<dbReference type="PANTHER" id="PTHR42878:SF7">
    <property type="entry name" value="SENSOR HISTIDINE KINASE GLRK"/>
    <property type="match status" value="1"/>
</dbReference>
<dbReference type="SUPFAM" id="SSF47384">
    <property type="entry name" value="Homodimeric domain of signal transducing histidine kinase"/>
    <property type="match status" value="1"/>
</dbReference>
<dbReference type="PROSITE" id="PS50109">
    <property type="entry name" value="HIS_KIN"/>
    <property type="match status" value="1"/>
</dbReference>
<dbReference type="InterPro" id="IPR005467">
    <property type="entry name" value="His_kinase_dom"/>
</dbReference>
<dbReference type="SUPFAM" id="SSF55785">
    <property type="entry name" value="PYP-like sensor domain (PAS domain)"/>
    <property type="match status" value="1"/>
</dbReference>
<keyword evidence="4" id="KW-0808">Transferase</keyword>
<organism evidence="13 14">
    <name type="scientific">Solidesulfovibrio fructosivorans JJ]</name>
    <dbReference type="NCBI Taxonomy" id="596151"/>
    <lineage>
        <taxon>Bacteria</taxon>
        <taxon>Pseudomonadati</taxon>
        <taxon>Thermodesulfobacteriota</taxon>
        <taxon>Desulfovibrionia</taxon>
        <taxon>Desulfovibrionales</taxon>
        <taxon>Desulfovibrionaceae</taxon>
        <taxon>Solidesulfovibrio</taxon>
    </lineage>
</organism>
<keyword evidence="8" id="KW-0067">ATP-binding</keyword>
<evidence type="ECO:0000256" key="2">
    <source>
        <dbReference type="ARBA" id="ARBA00004141"/>
    </source>
</evidence>
<dbReference type="InterPro" id="IPR036097">
    <property type="entry name" value="HisK_dim/P_sf"/>
</dbReference>
<evidence type="ECO:0000256" key="11">
    <source>
        <dbReference type="ARBA" id="ARBA00023136"/>
    </source>
</evidence>
<keyword evidence="5" id="KW-0812">Transmembrane</keyword>
<dbReference type="CDD" id="cd00130">
    <property type="entry name" value="PAS"/>
    <property type="match status" value="1"/>
</dbReference>
<dbReference type="Pfam" id="PF08448">
    <property type="entry name" value="PAS_4"/>
    <property type="match status" value="1"/>
</dbReference>
<evidence type="ECO:0000256" key="7">
    <source>
        <dbReference type="ARBA" id="ARBA00022777"/>
    </source>
</evidence>
<dbReference type="GO" id="GO:0030295">
    <property type="term" value="F:protein kinase activator activity"/>
    <property type="evidence" value="ECO:0007669"/>
    <property type="project" value="TreeGrafter"/>
</dbReference>
<dbReference type="GO" id="GO:0000156">
    <property type="term" value="F:phosphorelay response regulator activity"/>
    <property type="evidence" value="ECO:0007669"/>
    <property type="project" value="TreeGrafter"/>
</dbReference>
<dbReference type="Gene3D" id="1.10.287.130">
    <property type="match status" value="1"/>
</dbReference>
<evidence type="ECO:0000256" key="1">
    <source>
        <dbReference type="ARBA" id="ARBA00000085"/>
    </source>
</evidence>
<keyword evidence="11" id="KW-0472">Membrane</keyword>
<dbReference type="GO" id="GO:0016020">
    <property type="term" value="C:membrane"/>
    <property type="evidence" value="ECO:0007669"/>
    <property type="project" value="UniProtKB-SubCell"/>
</dbReference>
<dbReference type="SMART" id="SM00388">
    <property type="entry name" value="HisKA"/>
    <property type="match status" value="1"/>
</dbReference>
<dbReference type="Pfam" id="PF02518">
    <property type="entry name" value="HATPase_c"/>
    <property type="match status" value="1"/>
</dbReference>
<sequence length="545" mass="58760">MTGLDEAVALLGAMSDREALLRVLLGLLRRWTGCDAVGVRLARGEDFPYYTTSGFSEAFVLAETRLCAKNADGSLARTPAGRAVLECICGAVIEGRVDPSLPFFTSHGSFFVGSTSRLLAEAEAEDLPPTTRNRCNTAGYETVVLVPLRAGGRTLGLLQVNDRRPDCLDAEAVAALERLAEGVAVLLARQETQQALVEAQALYRAVFFTNIAVKLLVDPVSGRIEDANQAASAFYGYPLEVLRRLSIWDINTCRPEEALEHMRAAREGRQGIFHFTHRLAGGELREVEVYSGPVEYAGQTLLFSIVHDVTNRVRAEQARERAEQVLRHDLRSPLAGIAGLANHLVGGGLSAEHREMAEVIRETATRLYTLVGRNLDLHKIEQGSYTLRPEPVPMAPFLAGMAREVATLAQARHVRLILAGEGFDDGGRGPSVAGEPDLLAILFSNLVTNALEAAPPGTAVRLTLKTVSARAETVIHNQGVVPEDIRPRFFKKYATSGKRNGTGLGAYNAMAVARLHGGDIDWESDAATGTRITVRLPLAAGVCAA</sequence>
<dbReference type="Pfam" id="PF01590">
    <property type="entry name" value="GAF"/>
    <property type="match status" value="1"/>
</dbReference>
<comment type="caution">
    <text evidence="13">The sequence shown here is derived from an EMBL/GenBank/DDBJ whole genome shotgun (WGS) entry which is preliminary data.</text>
</comment>
<keyword evidence="7 13" id="KW-0418">Kinase</keyword>
<dbReference type="GO" id="GO:0007234">
    <property type="term" value="P:osmosensory signaling via phosphorelay pathway"/>
    <property type="evidence" value="ECO:0007669"/>
    <property type="project" value="TreeGrafter"/>
</dbReference>
<evidence type="ECO:0000313" key="14">
    <source>
        <dbReference type="Proteomes" id="UP000006250"/>
    </source>
</evidence>
<keyword evidence="6" id="KW-0547">Nucleotide-binding</keyword>
<dbReference type="InterPro" id="IPR035965">
    <property type="entry name" value="PAS-like_dom_sf"/>
</dbReference>
<evidence type="ECO:0000256" key="4">
    <source>
        <dbReference type="ARBA" id="ARBA00022679"/>
    </source>
</evidence>
<dbReference type="AlphaFoldDB" id="E1JTZ1"/>
<evidence type="ECO:0000256" key="3">
    <source>
        <dbReference type="ARBA" id="ARBA00012438"/>
    </source>
</evidence>
<dbReference type="InterPro" id="IPR013656">
    <property type="entry name" value="PAS_4"/>
</dbReference>
<dbReference type="Pfam" id="PF00512">
    <property type="entry name" value="HisKA"/>
    <property type="match status" value="1"/>
</dbReference>
<protein>
    <recommendedName>
        <fullName evidence="3">histidine kinase</fullName>
        <ecNumber evidence="3">2.7.13.3</ecNumber>
    </recommendedName>
</protein>
<dbReference type="STRING" id="596151.DesfrDRAFT_1090"/>
<proteinExistence type="predicted"/>
<evidence type="ECO:0000259" key="12">
    <source>
        <dbReference type="PROSITE" id="PS50109"/>
    </source>
</evidence>